<dbReference type="GeneID" id="20326308"/>
<dbReference type="EMBL" id="KL597814">
    <property type="protein sequence ID" value="KER18828.1"/>
    <property type="molecule type" value="Genomic_DNA"/>
</dbReference>
<evidence type="ECO:0000313" key="2">
    <source>
        <dbReference type="Proteomes" id="UP000054324"/>
    </source>
</evidence>
<keyword evidence="2" id="KW-1185">Reference proteome</keyword>
<dbReference type="RefSeq" id="XP_009177425.1">
    <property type="nucleotide sequence ID" value="XM_009179161.1"/>
</dbReference>
<name>A0A074YVX6_OPIVI</name>
<dbReference type="KEGG" id="ovi:T265_12140"/>
<evidence type="ECO:0000313" key="1">
    <source>
        <dbReference type="EMBL" id="KER18828.1"/>
    </source>
</evidence>
<accession>A0A074YVX6</accession>
<reference evidence="1 2" key="1">
    <citation type="submission" date="2013-11" db="EMBL/GenBank/DDBJ databases">
        <title>Opisthorchis viverrini - life in the bile duct.</title>
        <authorList>
            <person name="Young N.D."/>
            <person name="Nagarajan N."/>
            <person name="Lin S.J."/>
            <person name="Korhonen P.K."/>
            <person name="Jex A.R."/>
            <person name="Hall R.S."/>
            <person name="Safavi-Hemami H."/>
            <person name="Kaewkong W."/>
            <person name="Bertrand D."/>
            <person name="Gao S."/>
            <person name="Seet Q."/>
            <person name="Wongkham S."/>
            <person name="Teh B.T."/>
            <person name="Wongkham C."/>
            <person name="Intapan P.M."/>
            <person name="Maleewong W."/>
            <person name="Yang X."/>
            <person name="Hu M."/>
            <person name="Wang Z."/>
            <person name="Hofmann A."/>
            <person name="Sternberg P.W."/>
            <person name="Tan P."/>
            <person name="Wang J."/>
            <person name="Gasser R.B."/>
        </authorList>
    </citation>
    <scope>NUCLEOTIDE SEQUENCE [LARGE SCALE GENOMIC DNA]</scope>
</reference>
<dbReference type="AlphaFoldDB" id="A0A074YVX6"/>
<dbReference type="OrthoDB" id="6159137at2759"/>
<proteinExistence type="predicted"/>
<organism evidence="1 2">
    <name type="scientific">Opisthorchis viverrini</name>
    <name type="common">Southeast Asian liver fluke</name>
    <dbReference type="NCBI Taxonomy" id="6198"/>
    <lineage>
        <taxon>Eukaryota</taxon>
        <taxon>Metazoa</taxon>
        <taxon>Spiralia</taxon>
        <taxon>Lophotrochozoa</taxon>
        <taxon>Platyhelminthes</taxon>
        <taxon>Trematoda</taxon>
        <taxon>Digenea</taxon>
        <taxon>Opisthorchiida</taxon>
        <taxon>Opisthorchiata</taxon>
        <taxon>Opisthorchiidae</taxon>
        <taxon>Opisthorchis</taxon>
    </lineage>
</organism>
<gene>
    <name evidence="1" type="ORF">T265_12140</name>
</gene>
<dbReference type="CTD" id="20326308"/>
<protein>
    <submittedName>
        <fullName evidence="1">Uncharacterized protein</fullName>
    </submittedName>
</protein>
<sequence>MQATSFSCSKRKKKAQVFLDELTKVIPSFGMHFAPTKCKDGDRVILTVPGWRHYKIWLPTDVSGAFVVSFYPDCLSECLEVQVLRSDCVKLALSPFRVHLYFSLQ</sequence>
<dbReference type="Proteomes" id="UP000054324">
    <property type="component" value="Unassembled WGS sequence"/>
</dbReference>